<gene>
    <name evidence="5" type="ORF">NFIA_003680</name>
</gene>
<dbReference type="OMA" id="CKEWHIV"/>
<dbReference type="KEGG" id="nfi:NFIA_003680"/>
<feature type="compositionally biased region" description="Pro residues" evidence="3">
    <location>
        <begin position="420"/>
        <end position="434"/>
    </location>
</feature>
<evidence type="ECO:0000256" key="1">
    <source>
        <dbReference type="ARBA" id="ARBA00022669"/>
    </source>
</evidence>
<protein>
    <recommendedName>
        <fullName evidence="4">LysM domain-containing protein</fullName>
    </recommendedName>
</protein>
<dbReference type="HOGENOM" id="CLU_472587_0_0_1"/>
<keyword evidence="6" id="KW-1185">Reference proteome</keyword>
<proteinExistence type="predicted"/>
<dbReference type="GeneID" id="4585573"/>
<dbReference type="InterPro" id="IPR052210">
    <property type="entry name" value="LysM1-like"/>
</dbReference>
<evidence type="ECO:0000256" key="2">
    <source>
        <dbReference type="ARBA" id="ARBA00023026"/>
    </source>
</evidence>
<reference evidence="6" key="1">
    <citation type="journal article" date="2008" name="PLoS Genet.">
        <title>Genomic islands in the pathogenic filamentous fungus Aspergillus fumigatus.</title>
        <authorList>
            <person name="Fedorova N.D."/>
            <person name="Khaldi N."/>
            <person name="Joardar V.S."/>
            <person name="Maiti R."/>
            <person name="Amedeo P."/>
            <person name="Anderson M.J."/>
            <person name="Crabtree J."/>
            <person name="Silva J.C."/>
            <person name="Badger J.H."/>
            <person name="Albarraq A."/>
            <person name="Angiuoli S."/>
            <person name="Bussey H."/>
            <person name="Bowyer P."/>
            <person name="Cotty P.J."/>
            <person name="Dyer P.S."/>
            <person name="Egan A."/>
            <person name="Galens K."/>
            <person name="Fraser-Liggett C.M."/>
            <person name="Haas B.J."/>
            <person name="Inman J.M."/>
            <person name="Kent R."/>
            <person name="Lemieux S."/>
            <person name="Malavazi I."/>
            <person name="Orvis J."/>
            <person name="Roemer T."/>
            <person name="Ronning C.M."/>
            <person name="Sundaram J.P."/>
            <person name="Sutton G."/>
            <person name="Turner G."/>
            <person name="Venter J.C."/>
            <person name="White O.R."/>
            <person name="Whitty B.R."/>
            <person name="Youngman P."/>
            <person name="Wolfe K.H."/>
            <person name="Goldman G.H."/>
            <person name="Wortman J.R."/>
            <person name="Jiang B."/>
            <person name="Denning D.W."/>
            <person name="Nierman W.C."/>
        </authorList>
    </citation>
    <scope>NUCLEOTIDE SEQUENCE [LARGE SCALE GENOMIC DNA]</scope>
    <source>
        <strain evidence="6">ATCC 1020 / DSM 3700 / CBS 544.65 / FGSC A1164 / JCM 1740 / NRRL 181 / WB 181</strain>
    </source>
</reference>
<feature type="compositionally biased region" description="Polar residues" evidence="3">
    <location>
        <begin position="409"/>
        <end position="418"/>
    </location>
</feature>
<evidence type="ECO:0000313" key="5">
    <source>
        <dbReference type="EMBL" id="EAW17012.1"/>
    </source>
</evidence>
<evidence type="ECO:0000256" key="3">
    <source>
        <dbReference type="SAM" id="MobiDB-lite"/>
    </source>
</evidence>
<dbReference type="CDD" id="cd00118">
    <property type="entry name" value="LysM"/>
    <property type="match status" value="1"/>
</dbReference>
<dbReference type="eggNOG" id="KOG2806">
    <property type="taxonomic scope" value="Eukaryota"/>
</dbReference>
<keyword evidence="2" id="KW-0843">Virulence</keyword>
<feature type="domain" description="LysM" evidence="4">
    <location>
        <begin position="374"/>
        <end position="422"/>
    </location>
</feature>
<dbReference type="Proteomes" id="UP000006702">
    <property type="component" value="Unassembled WGS sequence"/>
</dbReference>
<organism evidence="5 6">
    <name type="scientific">Neosartorya fischeri (strain ATCC 1020 / DSM 3700 / CBS 544.65 / FGSC A1164 / JCM 1740 / NRRL 181 / WB 181)</name>
    <name type="common">Aspergillus fischerianus</name>
    <dbReference type="NCBI Taxonomy" id="331117"/>
    <lineage>
        <taxon>Eukaryota</taxon>
        <taxon>Fungi</taxon>
        <taxon>Dikarya</taxon>
        <taxon>Ascomycota</taxon>
        <taxon>Pezizomycotina</taxon>
        <taxon>Eurotiomycetes</taxon>
        <taxon>Eurotiomycetidae</taxon>
        <taxon>Eurotiales</taxon>
        <taxon>Aspergillaceae</taxon>
        <taxon>Aspergillus</taxon>
        <taxon>Aspergillus subgen. Fumigati</taxon>
    </lineage>
</organism>
<dbReference type="PROSITE" id="PS51782">
    <property type="entry name" value="LYSM"/>
    <property type="match status" value="1"/>
</dbReference>
<dbReference type="GO" id="GO:0008061">
    <property type="term" value="F:chitin binding"/>
    <property type="evidence" value="ECO:0007669"/>
    <property type="project" value="UniProtKB-KW"/>
</dbReference>
<dbReference type="Pfam" id="PF01476">
    <property type="entry name" value="LysM"/>
    <property type="match status" value="2"/>
</dbReference>
<dbReference type="SMART" id="SM00257">
    <property type="entry name" value="LysM"/>
    <property type="match status" value="2"/>
</dbReference>
<dbReference type="SUPFAM" id="SSF54106">
    <property type="entry name" value="LysM domain"/>
    <property type="match status" value="1"/>
</dbReference>
<evidence type="ECO:0000259" key="4">
    <source>
        <dbReference type="PROSITE" id="PS51782"/>
    </source>
</evidence>
<evidence type="ECO:0000313" key="6">
    <source>
        <dbReference type="Proteomes" id="UP000006702"/>
    </source>
</evidence>
<dbReference type="OrthoDB" id="4770059at2759"/>
<feature type="region of interest" description="Disordered" evidence="3">
    <location>
        <begin position="406"/>
        <end position="478"/>
    </location>
</feature>
<name>A1DJX3_NEOFI</name>
<accession>A1DJX3</accession>
<feature type="compositionally biased region" description="Low complexity" evidence="3">
    <location>
        <begin position="333"/>
        <end position="359"/>
    </location>
</feature>
<dbReference type="AlphaFoldDB" id="A1DJX3"/>
<feature type="region of interest" description="Disordered" evidence="3">
    <location>
        <begin position="333"/>
        <end position="365"/>
    </location>
</feature>
<feature type="compositionally biased region" description="Low complexity" evidence="3">
    <location>
        <begin position="446"/>
        <end position="467"/>
    </location>
</feature>
<dbReference type="EMBL" id="DS027697">
    <property type="protein sequence ID" value="EAW17012.1"/>
    <property type="molecule type" value="Genomic_DNA"/>
</dbReference>
<keyword evidence="1" id="KW-0147">Chitin-binding</keyword>
<sequence length="577" mass="60617">MASWANQTEYTAAQNCSPCQLSLQKLQLSSPFSYSDDDAADFASLTASCSATTYTYATPTAYAINATTATPTMTHTCAGGSYHVQADDSCVSISGAVNVSTYDLISSNALDLASASVESYHQLRLFQSSYLAGLVSFCKGTTPTTAAPVPTNAQGQSNTNCAEWYLAVGNIATYPAYPVTTPSYTFTKAPSTTAFTPVPIATPPLNPKAPGTWTNCTIYGNAFNTKIADYESLNSCSSWSINLGSTVEQLIHWNPSLDPQNCVLDPAYSYCLISGEPKALFNCSMFPGLFNVTVPEVTSMNPWLGTDCDKNLWSALSSDGYLQLCVQQGQRNVTTSTVPSTTATATATATTTTSSTVATPPAPTQPDAAANCTNWHTVVSGDGCQAIAAKNGISLSDFYLWNPGKRSKATTPASHSTQPPQSPAPELPPSPRHPPASTSTQEPTSTGAPASKSAARAPTATTAVRTGGSKTSTTVPGCVRRDTTAAHSRLERAAGDDECLLSGARLVLTKSRHFDCAGEHLCTRRLNNRQILTYVDSTASTQVTAYAVTATPIQIRLRAAESSVVPVIGEINGLANT</sequence>
<dbReference type="PANTHER" id="PTHR34997:SF1">
    <property type="entry name" value="PEPTIDOGLYCAN-BINDING LYSIN DOMAIN"/>
    <property type="match status" value="1"/>
</dbReference>
<dbReference type="VEuPathDB" id="FungiDB:NFIA_003680"/>
<dbReference type="InterPro" id="IPR036779">
    <property type="entry name" value="LysM_dom_sf"/>
</dbReference>
<dbReference type="Gene3D" id="3.10.350.10">
    <property type="entry name" value="LysM domain"/>
    <property type="match status" value="1"/>
</dbReference>
<dbReference type="PANTHER" id="PTHR34997">
    <property type="entry name" value="AM15"/>
    <property type="match status" value="1"/>
</dbReference>
<dbReference type="STRING" id="331117.A1DJX3"/>
<dbReference type="RefSeq" id="XP_001258909.1">
    <property type="nucleotide sequence ID" value="XM_001258908.1"/>
</dbReference>
<dbReference type="InterPro" id="IPR018392">
    <property type="entry name" value="LysM"/>
</dbReference>